<reference evidence="4" key="1">
    <citation type="submission" date="2021-01" db="EMBL/GenBank/DDBJ databases">
        <authorList>
            <person name="Li R."/>
            <person name="Bekaert M."/>
        </authorList>
    </citation>
    <scope>NUCLEOTIDE SEQUENCE</scope>
    <source>
        <strain evidence="4">Farmed</strain>
    </source>
</reference>
<dbReference type="OrthoDB" id="10261753at2759"/>
<dbReference type="Pfam" id="PF04177">
    <property type="entry name" value="TAP42"/>
    <property type="match status" value="1"/>
</dbReference>
<dbReference type="GO" id="GO:0009966">
    <property type="term" value="P:regulation of signal transduction"/>
    <property type="evidence" value="ECO:0007669"/>
    <property type="project" value="InterPro"/>
</dbReference>
<dbReference type="GO" id="GO:0005829">
    <property type="term" value="C:cytosol"/>
    <property type="evidence" value="ECO:0007669"/>
    <property type="project" value="TreeGrafter"/>
</dbReference>
<evidence type="ECO:0000256" key="3">
    <source>
        <dbReference type="SAM" id="Phobius"/>
    </source>
</evidence>
<keyword evidence="3" id="KW-1133">Transmembrane helix</keyword>
<feature type="region of interest" description="Disordered" evidence="2">
    <location>
        <begin position="1"/>
        <end position="20"/>
    </location>
</feature>
<dbReference type="GO" id="GO:0035303">
    <property type="term" value="P:regulation of dephosphorylation"/>
    <property type="evidence" value="ECO:0007669"/>
    <property type="project" value="TreeGrafter"/>
</dbReference>
<protein>
    <submittedName>
        <fullName evidence="4">IGBP1</fullName>
    </submittedName>
</protein>
<feature type="coiled-coil region" evidence="1">
    <location>
        <begin position="143"/>
        <end position="173"/>
    </location>
</feature>
<keyword evidence="3" id="KW-0812">Transmembrane</keyword>
<feature type="compositionally biased region" description="Polar residues" evidence="2">
    <location>
        <begin position="277"/>
        <end position="286"/>
    </location>
</feature>
<feature type="transmembrane region" description="Helical" evidence="3">
    <location>
        <begin position="105"/>
        <end position="130"/>
    </location>
</feature>
<accession>A0A812CZ34</accession>
<comment type="caution">
    <text evidence="4">The sequence shown here is derived from an EMBL/GenBank/DDBJ whole genome shotgun (WGS) entry which is preliminary data.</text>
</comment>
<dbReference type="PANTHER" id="PTHR10933:SF9">
    <property type="entry name" value="IMMUNOGLOBULIN-BINDING PROTEIN 1"/>
    <property type="match status" value="1"/>
</dbReference>
<dbReference type="EMBL" id="CAHIKZ030002132">
    <property type="protein sequence ID" value="CAE1281737.1"/>
    <property type="molecule type" value="Genomic_DNA"/>
</dbReference>
<dbReference type="AlphaFoldDB" id="A0A812CZ34"/>
<evidence type="ECO:0000313" key="4">
    <source>
        <dbReference type="EMBL" id="CAE1281737.1"/>
    </source>
</evidence>
<keyword evidence="1" id="KW-0175">Coiled coil</keyword>
<dbReference type="Gene3D" id="1.25.40.540">
    <property type="entry name" value="TAP42-like family"/>
    <property type="match status" value="1"/>
</dbReference>
<keyword evidence="3" id="KW-0472">Membrane</keyword>
<evidence type="ECO:0000256" key="1">
    <source>
        <dbReference type="SAM" id="Coils"/>
    </source>
</evidence>
<evidence type="ECO:0000256" key="2">
    <source>
        <dbReference type="SAM" id="MobiDB-lite"/>
    </source>
</evidence>
<feature type="region of interest" description="Disordered" evidence="2">
    <location>
        <begin position="277"/>
        <end position="341"/>
    </location>
</feature>
<dbReference type="PANTHER" id="PTHR10933">
    <property type="entry name" value="IMMUNOGLOBULIN-BINDING PROTEIN 1"/>
    <property type="match status" value="1"/>
</dbReference>
<keyword evidence="5" id="KW-1185">Reference proteome</keyword>
<dbReference type="GO" id="GO:0051721">
    <property type="term" value="F:protein phosphatase 2A binding"/>
    <property type="evidence" value="ECO:0007669"/>
    <property type="project" value="TreeGrafter"/>
</dbReference>
<organism evidence="4 5">
    <name type="scientific">Acanthosepion pharaonis</name>
    <name type="common">Pharaoh cuttlefish</name>
    <name type="synonym">Sepia pharaonis</name>
    <dbReference type="NCBI Taxonomy" id="158019"/>
    <lineage>
        <taxon>Eukaryota</taxon>
        <taxon>Metazoa</taxon>
        <taxon>Spiralia</taxon>
        <taxon>Lophotrochozoa</taxon>
        <taxon>Mollusca</taxon>
        <taxon>Cephalopoda</taxon>
        <taxon>Coleoidea</taxon>
        <taxon>Decapodiformes</taxon>
        <taxon>Sepiida</taxon>
        <taxon>Sepiina</taxon>
        <taxon>Sepiidae</taxon>
        <taxon>Acanthosepion</taxon>
    </lineage>
</organism>
<proteinExistence type="predicted"/>
<dbReference type="InterPro" id="IPR007304">
    <property type="entry name" value="TAP46-like"/>
</dbReference>
<dbReference type="Proteomes" id="UP000597762">
    <property type="component" value="Unassembled WGS sequence"/>
</dbReference>
<feature type="compositionally biased region" description="Basic and acidic residues" evidence="2">
    <location>
        <begin position="305"/>
        <end position="335"/>
    </location>
</feature>
<evidence type="ECO:0000313" key="5">
    <source>
        <dbReference type="Proteomes" id="UP000597762"/>
    </source>
</evidence>
<dbReference type="InterPro" id="IPR038511">
    <property type="entry name" value="TAP42/TAP46-like_sf"/>
</dbReference>
<sequence>MERQRGALLSKTETLAERQRELPSVRKTTKRWRRDNEELPFLPFKNTEKAIHMTNLLHLFSDNEDIDEVSTPSLKYLLLPALLNYFTMRKVGGERLDLVKKAKRAVISLFSPFFQFLSILTCLLISSLSLPFPLQEPDLLGMANQRQNKIDRYKEQKKTLQEIKELRVHIEKEHVEEEVQRKYYLLLLKNWISTALDDFENIKMELEILKQMAAMKAKGIDIAEEKKSGGFKKKPFRPFIITKDQLQKKVIGAGYPSLPTMTVEEFYEQKVKDGTFQLPTGSSLQDWATDPDKTSKDKEEEERNEEAKIEKDDAEKLSKMRNWDDWKDDVRRGDGNRMNMG</sequence>
<gene>
    <name evidence="4" type="ORF">SPHA_43034</name>
</gene>
<name>A0A812CZ34_ACAPH</name>